<protein>
    <submittedName>
        <fullName evidence="1">Uncharacterized protein</fullName>
    </submittedName>
</protein>
<sequence>MSERMVQVEKNLGEEHPFDNAQQDKAAAFLKNLGFDTFNRQLAEDLVTNLVPSSAGSPSGFVESIFTVLSSPHPTLVAAVGFLLNKLGGSYSPTVQPLFTESDLFPNLFAIDILKRMRLSKKDVVSWMRGWTGFVFSTPPARSLWLKSTVLDEQEHARLEAKAADT</sequence>
<organism evidence="1 2">
    <name type="scientific">Blattamonas nauphoetae</name>
    <dbReference type="NCBI Taxonomy" id="2049346"/>
    <lineage>
        <taxon>Eukaryota</taxon>
        <taxon>Metamonada</taxon>
        <taxon>Preaxostyla</taxon>
        <taxon>Oxymonadida</taxon>
        <taxon>Blattamonas</taxon>
    </lineage>
</organism>
<dbReference type="EMBL" id="JARBJD010000352">
    <property type="protein sequence ID" value="KAK2943335.1"/>
    <property type="molecule type" value="Genomic_DNA"/>
</dbReference>
<reference evidence="1 2" key="1">
    <citation type="journal article" date="2022" name="bioRxiv">
        <title>Genomics of Preaxostyla Flagellates Illuminates Evolutionary Transitions and the Path Towards Mitochondrial Loss.</title>
        <authorList>
            <person name="Novak L.V.F."/>
            <person name="Treitli S.C."/>
            <person name="Pyrih J."/>
            <person name="Halakuc P."/>
            <person name="Pipaliya S.V."/>
            <person name="Vacek V."/>
            <person name="Brzon O."/>
            <person name="Soukal P."/>
            <person name="Eme L."/>
            <person name="Dacks J.B."/>
            <person name="Karnkowska A."/>
            <person name="Elias M."/>
            <person name="Hampl V."/>
        </authorList>
    </citation>
    <scope>NUCLEOTIDE SEQUENCE [LARGE SCALE GENOMIC DNA]</scope>
    <source>
        <strain evidence="1">NAU3</strain>
        <tissue evidence="1">Gut</tissue>
    </source>
</reference>
<dbReference type="Proteomes" id="UP001281761">
    <property type="component" value="Unassembled WGS sequence"/>
</dbReference>
<accession>A0ABQ9WV10</accession>
<evidence type="ECO:0000313" key="1">
    <source>
        <dbReference type="EMBL" id="KAK2943335.1"/>
    </source>
</evidence>
<evidence type="ECO:0000313" key="2">
    <source>
        <dbReference type="Proteomes" id="UP001281761"/>
    </source>
</evidence>
<gene>
    <name evidence="1" type="ORF">BLNAU_21760</name>
</gene>
<keyword evidence="2" id="KW-1185">Reference proteome</keyword>
<comment type="caution">
    <text evidence="1">The sequence shown here is derived from an EMBL/GenBank/DDBJ whole genome shotgun (WGS) entry which is preliminary data.</text>
</comment>
<proteinExistence type="predicted"/>
<name>A0ABQ9WV10_9EUKA</name>